<dbReference type="AlphaFoldDB" id="A0A9Q1LHK1"/>
<reference evidence="3" key="1">
    <citation type="journal article" date="2023" name="Proc. Natl. Acad. Sci. U.S.A.">
        <title>Genomic and structural basis for evolution of tropane alkaloid biosynthesis.</title>
        <authorList>
            <person name="Wanga Y.-J."/>
            <person name="Taina T."/>
            <person name="Yua J.-Y."/>
            <person name="Lia J."/>
            <person name="Xua B."/>
            <person name="Chenc J."/>
            <person name="D'Auriad J.C."/>
            <person name="Huanga J.-P."/>
            <person name="Huanga S.-X."/>
        </authorList>
    </citation>
    <scope>NUCLEOTIDE SEQUENCE [LARGE SCALE GENOMIC DNA]</scope>
    <source>
        <strain evidence="3">cv. KIB-2019</strain>
    </source>
</reference>
<gene>
    <name evidence="2" type="ORF">K7X08_035519</name>
</gene>
<dbReference type="Proteomes" id="UP001152561">
    <property type="component" value="Unassembled WGS sequence"/>
</dbReference>
<organism evidence="2 3">
    <name type="scientific">Anisodus acutangulus</name>
    <dbReference type="NCBI Taxonomy" id="402998"/>
    <lineage>
        <taxon>Eukaryota</taxon>
        <taxon>Viridiplantae</taxon>
        <taxon>Streptophyta</taxon>
        <taxon>Embryophyta</taxon>
        <taxon>Tracheophyta</taxon>
        <taxon>Spermatophyta</taxon>
        <taxon>Magnoliopsida</taxon>
        <taxon>eudicotyledons</taxon>
        <taxon>Gunneridae</taxon>
        <taxon>Pentapetalae</taxon>
        <taxon>asterids</taxon>
        <taxon>lamiids</taxon>
        <taxon>Solanales</taxon>
        <taxon>Solanaceae</taxon>
        <taxon>Solanoideae</taxon>
        <taxon>Hyoscyameae</taxon>
        <taxon>Anisodus</taxon>
    </lineage>
</organism>
<sequence>MPDSITLRLENRGVLPVFTDIRSFAIRTKLLSLADPLFPRAMPKPSGDVVSKSTSPVNIRGSLGDINGTDQANN</sequence>
<keyword evidence="3" id="KW-1185">Reference proteome</keyword>
<evidence type="ECO:0000313" key="3">
    <source>
        <dbReference type="Proteomes" id="UP001152561"/>
    </source>
</evidence>
<proteinExistence type="predicted"/>
<evidence type="ECO:0000256" key="1">
    <source>
        <dbReference type="SAM" id="MobiDB-lite"/>
    </source>
</evidence>
<evidence type="ECO:0000313" key="2">
    <source>
        <dbReference type="EMBL" id="KAJ8537118.1"/>
    </source>
</evidence>
<dbReference type="EMBL" id="JAJAGQ010000018">
    <property type="protein sequence ID" value="KAJ8537118.1"/>
    <property type="molecule type" value="Genomic_DNA"/>
</dbReference>
<comment type="caution">
    <text evidence="2">The sequence shown here is derived from an EMBL/GenBank/DDBJ whole genome shotgun (WGS) entry which is preliminary data.</text>
</comment>
<protein>
    <submittedName>
        <fullName evidence="2">Uncharacterized protein</fullName>
    </submittedName>
</protein>
<accession>A0A9Q1LHK1</accession>
<name>A0A9Q1LHK1_9SOLA</name>
<feature type="region of interest" description="Disordered" evidence="1">
    <location>
        <begin position="42"/>
        <end position="74"/>
    </location>
</feature>